<evidence type="ECO:0000313" key="3">
    <source>
        <dbReference type="Proteomes" id="UP000296049"/>
    </source>
</evidence>
<name>R0K6F1_ANAPL</name>
<evidence type="ECO:0000313" key="2">
    <source>
        <dbReference type="EMBL" id="EOB05746.1"/>
    </source>
</evidence>
<protein>
    <submittedName>
        <fullName evidence="2">Uncharacterized protein</fullName>
    </submittedName>
</protein>
<feature type="region of interest" description="Disordered" evidence="1">
    <location>
        <begin position="121"/>
        <end position="148"/>
    </location>
</feature>
<feature type="region of interest" description="Disordered" evidence="1">
    <location>
        <begin position="57"/>
        <end position="104"/>
    </location>
</feature>
<feature type="region of interest" description="Disordered" evidence="1">
    <location>
        <begin position="1"/>
        <end position="37"/>
    </location>
</feature>
<keyword evidence="3" id="KW-1185">Reference proteome</keyword>
<proteinExistence type="predicted"/>
<organism evidence="2 3">
    <name type="scientific">Anas platyrhynchos</name>
    <name type="common">Mallard</name>
    <name type="synonym">Anas boschas</name>
    <dbReference type="NCBI Taxonomy" id="8839"/>
    <lineage>
        <taxon>Eukaryota</taxon>
        <taxon>Metazoa</taxon>
        <taxon>Chordata</taxon>
        <taxon>Craniata</taxon>
        <taxon>Vertebrata</taxon>
        <taxon>Euteleostomi</taxon>
        <taxon>Archelosauria</taxon>
        <taxon>Archosauria</taxon>
        <taxon>Dinosauria</taxon>
        <taxon>Saurischia</taxon>
        <taxon>Theropoda</taxon>
        <taxon>Coelurosauria</taxon>
        <taxon>Aves</taxon>
        <taxon>Neognathae</taxon>
        <taxon>Galloanserae</taxon>
        <taxon>Anseriformes</taxon>
        <taxon>Anatidae</taxon>
        <taxon>Anatinae</taxon>
        <taxon>Anas</taxon>
    </lineage>
</organism>
<dbReference type="AlphaFoldDB" id="R0K6F1"/>
<dbReference type="EMBL" id="KB742665">
    <property type="protein sequence ID" value="EOB05746.1"/>
    <property type="molecule type" value="Genomic_DNA"/>
</dbReference>
<reference evidence="3" key="1">
    <citation type="journal article" date="2013" name="Nat. Genet.">
        <title>The duck genome and transcriptome provide insight into an avian influenza virus reservoir species.</title>
        <authorList>
            <person name="Huang Y."/>
            <person name="Li Y."/>
            <person name="Burt D.W."/>
            <person name="Chen H."/>
            <person name="Zhang Y."/>
            <person name="Qian W."/>
            <person name="Kim H."/>
            <person name="Gan S."/>
            <person name="Zhao Y."/>
            <person name="Li J."/>
            <person name="Yi K."/>
            <person name="Feng H."/>
            <person name="Zhu P."/>
            <person name="Li B."/>
            <person name="Liu Q."/>
            <person name="Fairley S."/>
            <person name="Magor K.E."/>
            <person name="Du Z."/>
            <person name="Hu X."/>
            <person name="Goodman L."/>
            <person name="Tafer H."/>
            <person name="Vignal A."/>
            <person name="Lee T."/>
            <person name="Kim K.W."/>
            <person name="Sheng Z."/>
            <person name="An Y."/>
            <person name="Searle S."/>
            <person name="Herrero J."/>
            <person name="Groenen M.A."/>
            <person name="Crooijmans R.P."/>
            <person name="Faraut T."/>
            <person name="Cai Q."/>
            <person name="Webster R.G."/>
            <person name="Aldridge J.R."/>
            <person name="Warren W.C."/>
            <person name="Bartschat S."/>
            <person name="Kehr S."/>
            <person name="Marz M."/>
            <person name="Stadler P.F."/>
            <person name="Smith J."/>
            <person name="Kraus R.H."/>
            <person name="Zhao Y."/>
            <person name="Ren L."/>
            <person name="Fei J."/>
            <person name="Morisson M."/>
            <person name="Kaiser P."/>
            <person name="Griffin D.K."/>
            <person name="Rao M."/>
            <person name="Pitel F."/>
            <person name="Wang J."/>
            <person name="Li N."/>
        </authorList>
    </citation>
    <scope>NUCLEOTIDE SEQUENCE [LARGE SCALE GENOMIC DNA]</scope>
</reference>
<feature type="compositionally biased region" description="Polar residues" evidence="1">
    <location>
        <begin position="1"/>
        <end position="26"/>
    </location>
</feature>
<evidence type="ECO:0000256" key="1">
    <source>
        <dbReference type="SAM" id="MobiDB-lite"/>
    </source>
</evidence>
<gene>
    <name evidence="2" type="ORF">Anapl_15356</name>
</gene>
<dbReference type="Proteomes" id="UP000296049">
    <property type="component" value="Unassembled WGS sequence"/>
</dbReference>
<sequence length="148" mass="15547">MSTGRSRVTGAAQGTNPLQRCSSARGTAQRLPHGQHGARVRANGLCSCLLRELDVGETQHRSRRPAPGSSSHFDSAAAGARCHRSHLQHPPAAHHSCGEGSPVAPRATLLPIGPGRCHFQPCGTSRTGTETHGLARHGLQLGQSPQPR</sequence>
<accession>R0K6F1</accession>